<keyword evidence="2" id="KW-1185">Reference proteome</keyword>
<dbReference type="InterPro" id="IPR008969">
    <property type="entry name" value="CarboxyPept-like_regulatory"/>
</dbReference>
<sequence>MSNLNAQVFSGEILLRDRSSYYLNQVYVTNLNEQRTVLTNFNGNFSIDAKPGDVVRFTSIVTDRKDVVITEKMLQTSLNIVELKIAYYEIQEVVINKFKPSGNLKKDVLSLKTGEKEMKLKTIIGLPEPKGDGTPQQAPVLSLADGGLSFSIDTIYDLISGDHKKKQRLQNYEKMNAAINNIKQYYGEEYFLKLKIPKQFIDNFLQFVYSSDDLRPLIASGNYEAVAIYIERYLPIYQRRLQNSKLMETVTE</sequence>
<dbReference type="AlphaFoldDB" id="A0A368N3A7"/>
<organism evidence="1 2">
    <name type="scientific">Chryseobacterium lacus</name>
    <dbReference type="NCBI Taxonomy" id="2058346"/>
    <lineage>
        <taxon>Bacteria</taxon>
        <taxon>Pseudomonadati</taxon>
        <taxon>Bacteroidota</taxon>
        <taxon>Flavobacteriia</taxon>
        <taxon>Flavobacteriales</taxon>
        <taxon>Weeksellaceae</taxon>
        <taxon>Chryseobacterium group</taxon>
        <taxon>Chryseobacterium</taxon>
    </lineage>
</organism>
<name>A0A368N3A7_9FLAO</name>
<reference evidence="1 2" key="1">
    <citation type="submission" date="2018-07" db="EMBL/GenBank/DDBJ databases">
        <title>Chryseobacterium lacus sp. nov., isolated from lake water.</title>
        <authorList>
            <person name="Li C.-M."/>
        </authorList>
    </citation>
    <scope>NUCLEOTIDE SEQUENCE [LARGE SCALE GENOMIC DNA]</scope>
    <source>
        <strain evidence="1 2">YLOS41</strain>
    </source>
</reference>
<dbReference type="OrthoDB" id="1271345at2"/>
<evidence type="ECO:0000313" key="1">
    <source>
        <dbReference type="EMBL" id="RCU45047.1"/>
    </source>
</evidence>
<evidence type="ECO:0000313" key="2">
    <source>
        <dbReference type="Proteomes" id="UP000252172"/>
    </source>
</evidence>
<dbReference type="EMBL" id="QPIE01000001">
    <property type="protein sequence ID" value="RCU45047.1"/>
    <property type="molecule type" value="Genomic_DNA"/>
</dbReference>
<accession>A0A368N3A7</accession>
<dbReference type="Proteomes" id="UP000252172">
    <property type="component" value="Unassembled WGS sequence"/>
</dbReference>
<dbReference type="RefSeq" id="WP_114302817.1">
    <property type="nucleotide sequence ID" value="NZ_QPIE01000001.1"/>
</dbReference>
<comment type="caution">
    <text evidence="1">The sequence shown here is derived from an EMBL/GenBank/DDBJ whole genome shotgun (WGS) entry which is preliminary data.</text>
</comment>
<protein>
    <submittedName>
        <fullName evidence="1">Uncharacterized protein</fullName>
    </submittedName>
</protein>
<dbReference type="SUPFAM" id="SSF49464">
    <property type="entry name" value="Carboxypeptidase regulatory domain-like"/>
    <property type="match status" value="1"/>
</dbReference>
<proteinExistence type="predicted"/>
<gene>
    <name evidence="1" type="ORF">DQ356_01630</name>
</gene>